<dbReference type="RefSeq" id="WP_171651600.1">
    <property type="nucleotide sequence ID" value="NZ_WHOD01000045.1"/>
</dbReference>
<dbReference type="Proteomes" id="UP000641588">
    <property type="component" value="Unassembled WGS sequence"/>
</dbReference>
<dbReference type="PANTHER" id="PTHR38032:SF1">
    <property type="entry name" value="RNA-BINDING PROTEIN KHPB N-TERMINAL DOMAIN-CONTAINING PROTEIN"/>
    <property type="match status" value="1"/>
</dbReference>
<sequence>MAEQAIPLSFFMEISLSDNKLNAFLQFKNYEDSLTFNMEQLEEVLKSYQISHGIDRSKLNEIIRNPKEIFLNKTLIATGTPPKNGHDGFIKYQFDLGNDSKKPTELEDGKVDFKEVTTIHNVRKGQLIAQRILATQGTPGRAVTGEALPAKDGKEARLKPGKNVVMDAEQVAMYAAIDGMITQSDRDKINVFPIFEVNGDVDYNIGNIDFVGSVVIRGSVLTGFKIKAAGDIRITGSVEGADLDADGSIEISAGILGHNKGTIRAGKRIKSSFIQDATIIAHEVLVSQSIMHSTVRASKEVICKGTKGLIVGGTIQAGELVAARTIGNSMSTATVIEVGVLPDLRNELVQLRTQLRSVNENVDKTDKALVLLDQLAATGQMGPDKVAMRIKLNHTKKQISEEQATIKDRIFEIEKSLEDSDKAKVEVVSTIYSGAKVVIGRYTKFIKDPITRVRFRLADGDIAMAPL</sequence>
<gene>
    <name evidence="3" type="ORF">GC093_09270</name>
</gene>
<organism evidence="3 4">
    <name type="scientific">Paenibacillus foliorum</name>
    <dbReference type="NCBI Taxonomy" id="2654974"/>
    <lineage>
        <taxon>Bacteria</taxon>
        <taxon>Bacillati</taxon>
        <taxon>Bacillota</taxon>
        <taxon>Bacilli</taxon>
        <taxon>Bacillales</taxon>
        <taxon>Paenibacillaceae</taxon>
        <taxon>Paenibacillus</taxon>
    </lineage>
</organism>
<feature type="coiled-coil region" evidence="1">
    <location>
        <begin position="341"/>
        <end position="368"/>
    </location>
</feature>
<protein>
    <submittedName>
        <fullName evidence="3">DUF342 domain-containing protein</fullName>
    </submittedName>
</protein>
<evidence type="ECO:0000313" key="3">
    <source>
        <dbReference type="EMBL" id="NOU93406.1"/>
    </source>
</evidence>
<keyword evidence="4" id="KW-1185">Reference proteome</keyword>
<dbReference type="InterPro" id="IPR046866">
    <property type="entry name" value="FapA_N"/>
</dbReference>
<feature type="domain" description="Flagellar Assembly Protein A N-terminal region" evidence="2">
    <location>
        <begin position="13"/>
        <end position="184"/>
    </location>
</feature>
<dbReference type="InterPro" id="IPR046865">
    <property type="entry name" value="FapA_b_solenoid"/>
</dbReference>
<dbReference type="PANTHER" id="PTHR38032">
    <property type="entry name" value="POLYMERASE-RELATED"/>
    <property type="match status" value="1"/>
</dbReference>
<evidence type="ECO:0000259" key="2">
    <source>
        <dbReference type="Pfam" id="PF20250"/>
    </source>
</evidence>
<dbReference type="Pfam" id="PF20250">
    <property type="entry name" value="FapA_N"/>
    <property type="match status" value="1"/>
</dbReference>
<dbReference type="InterPro" id="IPR005646">
    <property type="entry name" value="FapA"/>
</dbReference>
<evidence type="ECO:0000313" key="4">
    <source>
        <dbReference type="Proteomes" id="UP000641588"/>
    </source>
</evidence>
<accession>A0A972GZG0</accession>
<dbReference type="Pfam" id="PF03961">
    <property type="entry name" value="FapA"/>
    <property type="match status" value="1"/>
</dbReference>
<name>A0A972GZG0_9BACL</name>
<proteinExistence type="predicted"/>
<evidence type="ECO:0000256" key="1">
    <source>
        <dbReference type="SAM" id="Coils"/>
    </source>
</evidence>
<dbReference type="AlphaFoldDB" id="A0A972GZG0"/>
<comment type="caution">
    <text evidence="3">The sequence shown here is derived from an EMBL/GenBank/DDBJ whole genome shotgun (WGS) entry which is preliminary data.</text>
</comment>
<keyword evidence="1" id="KW-0175">Coiled coil</keyword>
<dbReference type="EMBL" id="WHOD01000045">
    <property type="protein sequence ID" value="NOU93406.1"/>
    <property type="molecule type" value="Genomic_DNA"/>
</dbReference>
<reference evidence="3" key="1">
    <citation type="submission" date="2019-10" db="EMBL/GenBank/DDBJ databases">
        <title>Description of Paenibacillus glebae sp. nov.</title>
        <authorList>
            <person name="Carlier A."/>
            <person name="Qi S."/>
        </authorList>
    </citation>
    <scope>NUCLEOTIDE SEQUENCE</scope>
    <source>
        <strain evidence="3">LMG 31456</strain>
    </source>
</reference>